<protein>
    <submittedName>
        <fullName evidence="3">Serine/threonine protein kinase</fullName>
    </submittedName>
</protein>
<keyword evidence="2" id="KW-1133">Transmembrane helix</keyword>
<dbReference type="AlphaFoldDB" id="A0A6P1CXH1"/>
<keyword evidence="2" id="KW-0472">Membrane</keyword>
<evidence type="ECO:0000256" key="1">
    <source>
        <dbReference type="SAM" id="MobiDB-lite"/>
    </source>
</evidence>
<accession>A0A6P1CXH1</accession>
<evidence type="ECO:0000256" key="2">
    <source>
        <dbReference type="SAM" id="Phobius"/>
    </source>
</evidence>
<feature type="compositionally biased region" description="Basic and acidic residues" evidence="1">
    <location>
        <begin position="26"/>
        <end position="36"/>
    </location>
</feature>
<sequence>SAPMVMTDEDRTTILGSEEPAPRSFHTVDDYDRAGNDPDDTGEQEPVEPSNPRRTAYLVLGAVAAVIVTIALFWVLIGPGSKPDQVAVPDLSN</sequence>
<keyword evidence="2" id="KW-0812">Transmembrane</keyword>
<gene>
    <name evidence="3" type="ORF">GV791_32605</name>
</gene>
<dbReference type="Proteomes" id="UP000471166">
    <property type="component" value="Unassembled WGS sequence"/>
</dbReference>
<organism evidence="3 4">
    <name type="scientific">Nocardia cyriacigeorgica</name>
    <dbReference type="NCBI Taxonomy" id="135487"/>
    <lineage>
        <taxon>Bacteria</taxon>
        <taxon>Bacillati</taxon>
        <taxon>Actinomycetota</taxon>
        <taxon>Actinomycetes</taxon>
        <taxon>Mycobacteriales</taxon>
        <taxon>Nocardiaceae</taxon>
        <taxon>Nocardia</taxon>
    </lineage>
</organism>
<dbReference type="GO" id="GO:0004674">
    <property type="term" value="F:protein serine/threonine kinase activity"/>
    <property type="evidence" value="ECO:0007669"/>
    <property type="project" value="UniProtKB-KW"/>
</dbReference>
<evidence type="ECO:0000313" key="3">
    <source>
        <dbReference type="EMBL" id="NEW37259.1"/>
    </source>
</evidence>
<dbReference type="EMBL" id="JAAGVB010000578">
    <property type="protein sequence ID" value="NEW37259.1"/>
    <property type="molecule type" value="Genomic_DNA"/>
</dbReference>
<keyword evidence="3" id="KW-0723">Serine/threonine-protein kinase</keyword>
<feature type="non-terminal residue" evidence="3">
    <location>
        <position position="93"/>
    </location>
</feature>
<keyword evidence="3" id="KW-0808">Transferase</keyword>
<evidence type="ECO:0000313" key="4">
    <source>
        <dbReference type="Proteomes" id="UP000471166"/>
    </source>
</evidence>
<reference evidence="3 4" key="1">
    <citation type="submission" date="2020-01" db="EMBL/GenBank/DDBJ databases">
        <title>Genetics and antimicrobial susceptibilities of Nocardia species isolated from the soil; a comparison with species isolated from humans.</title>
        <authorList>
            <person name="Carrasco G."/>
            <person name="Monzon S."/>
            <person name="Sansegundo M."/>
            <person name="Garcia E."/>
            <person name="Garrido N."/>
            <person name="Medina M.J."/>
            <person name="Villalon P."/>
            <person name="Ramirez-Arocha A.C."/>
            <person name="Jimenez P."/>
            <person name="Cuesta I."/>
            <person name="Valdezate S."/>
        </authorList>
    </citation>
    <scope>NUCLEOTIDE SEQUENCE [LARGE SCALE GENOMIC DNA]</scope>
    <source>
        <strain evidence="3 4">CNM20110626</strain>
    </source>
</reference>
<comment type="caution">
    <text evidence="3">The sequence shown here is derived from an EMBL/GenBank/DDBJ whole genome shotgun (WGS) entry which is preliminary data.</text>
</comment>
<feature type="non-terminal residue" evidence="3">
    <location>
        <position position="1"/>
    </location>
</feature>
<keyword evidence="3" id="KW-0418">Kinase</keyword>
<name>A0A6P1CXH1_9NOCA</name>
<proteinExistence type="predicted"/>
<feature type="region of interest" description="Disordered" evidence="1">
    <location>
        <begin position="1"/>
        <end position="53"/>
    </location>
</feature>
<feature type="compositionally biased region" description="Acidic residues" evidence="1">
    <location>
        <begin position="37"/>
        <end position="46"/>
    </location>
</feature>
<feature type="transmembrane region" description="Helical" evidence="2">
    <location>
        <begin position="56"/>
        <end position="77"/>
    </location>
</feature>